<proteinExistence type="predicted"/>
<dbReference type="Proteomes" id="UP001596031">
    <property type="component" value="Unassembled WGS sequence"/>
</dbReference>
<organism evidence="2 3">
    <name type="scientific">Massilia jejuensis</name>
    <dbReference type="NCBI Taxonomy" id="648894"/>
    <lineage>
        <taxon>Bacteria</taxon>
        <taxon>Pseudomonadati</taxon>
        <taxon>Pseudomonadota</taxon>
        <taxon>Betaproteobacteria</taxon>
        <taxon>Burkholderiales</taxon>
        <taxon>Oxalobacteraceae</taxon>
        <taxon>Telluria group</taxon>
        <taxon>Massilia</taxon>
    </lineage>
</organism>
<feature type="domain" description="AAA+ ATPase" evidence="1">
    <location>
        <begin position="20"/>
        <end position="256"/>
    </location>
</feature>
<dbReference type="InterPro" id="IPR029492">
    <property type="entry name" value="DUF4435"/>
</dbReference>
<dbReference type="PANTHER" id="PTHR43581:SF2">
    <property type="entry name" value="EXCINUCLEASE ATPASE SUBUNIT"/>
    <property type="match status" value="1"/>
</dbReference>
<name>A0ABW0PEG3_9BURK</name>
<dbReference type="RefSeq" id="WP_379716603.1">
    <property type="nucleotide sequence ID" value="NZ_JBHSMS010000006.1"/>
</dbReference>
<evidence type="ECO:0000313" key="2">
    <source>
        <dbReference type="EMBL" id="MFC5509962.1"/>
    </source>
</evidence>
<comment type="caution">
    <text evidence="2">The sequence shown here is derived from an EMBL/GenBank/DDBJ whole genome shotgun (WGS) entry which is preliminary data.</text>
</comment>
<dbReference type="EMBL" id="JBHSMS010000006">
    <property type="protein sequence ID" value="MFC5509962.1"/>
    <property type="molecule type" value="Genomic_DNA"/>
</dbReference>
<dbReference type="InterPro" id="IPR051396">
    <property type="entry name" value="Bact_Antivir_Def_Nuclease"/>
</dbReference>
<accession>A0ABW0PEG3</accession>
<dbReference type="InterPro" id="IPR003593">
    <property type="entry name" value="AAA+_ATPase"/>
</dbReference>
<dbReference type="Pfam" id="PF13304">
    <property type="entry name" value="AAA_21"/>
    <property type="match status" value="1"/>
</dbReference>
<dbReference type="SMART" id="SM00382">
    <property type="entry name" value="AAA"/>
    <property type="match status" value="1"/>
</dbReference>
<gene>
    <name evidence="2" type="ORF">ACFPOU_02330</name>
</gene>
<dbReference type="InterPro" id="IPR003959">
    <property type="entry name" value="ATPase_AAA_core"/>
</dbReference>
<dbReference type="Gene3D" id="3.40.50.300">
    <property type="entry name" value="P-loop containing nucleotide triphosphate hydrolases"/>
    <property type="match status" value="1"/>
</dbReference>
<evidence type="ECO:0000313" key="3">
    <source>
        <dbReference type="Proteomes" id="UP001596031"/>
    </source>
</evidence>
<reference evidence="3" key="1">
    <citation type="journal article" date="2019" name="Int. J. Syst. Evol. Microbiol.">
        <title>The Global Catalogue of Microorganisms (GCM) 10K type strain sequencing project: providing services to taxonomists for standard genome sequencing and annotation.</title>
        <authorList>
            <consortium name="The Broad Institute Genomics Platform"/>
            <consortium name="The Broad Institute Genome Sequencing Center for Infectious Disease"/>
            <person name="Wu L."/>
            <person name="Ma J."/>
        </authorList>
    </citation>
    <scope>NUCLEOTIDE SEQUENCE [LARGE SCALE GENOMIC DNA]</scope>
    <source>
        <strain evidence="3">CCUG 38813</strain>
    </source>
</reference>
<dbReference type="PANTHER" id="PTHR43581">
    <property type="entry name" value="ATP/GTP PHOSPHATASE"/>
    <property type="match status" value="1"/>
</dbReference>
<dbReference type="InterPro" id="IPR027417">
    <property type="entry name" value="P-loop_NTPase"/>
</dbReference>
<keyword evidence="3" id="KW-1185">Reference proteome</keyword>
<dbReference type="SUPFAM" id="SSF52540">
    <property type="entry name" value="P-loop containing nucleoside triphosphate hydrolases"/>
    <property type="match status" value="1"/>
</dbReference>
<sequence length="547" mass="61108">MFTISYPSVSGNENAISLPVGSTLFVVGANGTGKSSLMHRFYVQNYQSARQISAHRQTWFSSSAITLSPQQKRDTENNIKSQDTSTQSRWMDHFSANRASIAIYDLIDAENVRARLITGAVERDALDEARILAQKDAPLRMINELLQQSNIPVTISVKESEQVLASKNGGPTYSVAELSDGERNALLIAANVLTAKPGTLILVDEPERHLHRSIISPLLTLLFAKRSDCSFIVSTHDVMLPIDNPTAQTLLVRSCNYQGATVTAWDADMVEPTDEIDEALKLDVLGSRRKLIFVEGDEQSLDKPLYSLIFPFVSIVPKSSCHEVERSVGGIRDANRFHWLSAWGIVDNDRRTTEEISELKSKGIFALPVFAVESIYYDPRLQRMVAEKHASLVGSNAEECLRAANQAAINAIKPHINRLCERTVEKALRDEVFKHLPRRKQISAGQPVKIEIDVAQFIARERQRFESLIDNRDLSAIIATYPVRETPALDQVVDKLGFKGRQQYESAVRRLLMENSEALNLVRGMFGDLVVEINKGLRPVEQESVTQ</sequence>
<dbReference type="Pfam" id="PF14491">
    <property type="entry name" value="DUF4435"/>
    <property type="match status" value="1"/>
</dbReference>
<protein>
    <submittedName>
        <fullName evidence="2">AAA family ATPase</fullName>
    </submittedName>
</protein>
<evidence type="ECO:0000259" key="1">
    <source>
        <dbReference type="SMART" id="SM00382"/>
    </source>
</evidence>